<dbReference type="AlphaFoldDB" id="A0A8S2WDI6"/>
<proteinExistence type="predicted"/>
<feature type="compositionally biased region" description="Polar residues" evidence="1">
    <location>
        <begin position="1"/>
        <end position="18"/>
    </location>
</feature>
<evidence type="ECO:0000313" key="4">
    <source>
        <dbReference type="Proteomes" id="UP000681967"/>
    </source>
</evidence>
<name>A0A8S2WDI6_9BILA</name>
<dbReference type="EMBL" id="CAJOBH010059884">
    <property type="protein sequence ID" value="CAF4419516.1"/>
    <property type="molecule type" value="Genomic_DNA"/>
</dbReference>
<reference evidence="2" key="1">
    <citation type="submission" date="2021-02" db="EMBL/GenBank/DDBJ databases">
        <authorList>
            <person name="Nowell W R."/>
        </authorList>
    </citation>
    <scope>NUCLEOTIDE SEQUENCE</scope>
</reference>
<sequence length="80" mass="8901">SSETNIPIGTLASRISRNSNHHVGRPTALTKTEEKNLVDLIITLQDYGELSTCDDVLKYATEFVDIMNLKSRLKNGVPTR</sequence>
<feature type="non-terminal residue" evidence="2">
    <location>
        <position position="1"/>
    </location>
</feature>
<evidence type="ECO:0000256" key="1">
    <source>
        <dbReference type="SAM" id="MobiDB-lite"/>
    </source>
</evidence>
<dbReference type="Proteomes" id="UP000681720">
    <property type="component" value="Unassembled WGS sequence"/>
</dbReference>
<feature type="non-terminal residue" evidence="2">
    <location>
        <position position="80"/>
    </location>
</feature>
<protein>
    <submittedName>
        <fullName evidence="2">Uncharacterized protein</fullName>
    </submittedName>
</protein>
<dbReference type="EMBL" id="CAJOBJ010147392">
    <property type="protein sequence ID" value="CAF4790273.1"/>
    <property type="molecule type" value="Genomic_DNA"/>
</dbReference>
<dbReference type="Proteomes" id="UP000681967">
    <property type="component" value="Unassembled WGS sequence"/>
</dbReference>
<accession>A0A8S2WDI6</accession>
<evidence type="ECO:0000313" key="3">
    <source>
        <dbReference type="EMBL" id="CAF4790273.1"/>
    </source>
</evidence>
<evidence type="ECO:0000313" key="2">
    <source>
        <dbReference type="EMBL" id="CAF4419516.1"/>
    </source>
</evidence>
<feature type="region of interest" description="Disordered" evidence="1">
    <location>
        <begin position="1"/>
        <end position="28"/>
    </location>
</feature>
<comment type="caution">
    <text evidence="2">The sequence shown here is derived from an EMBL/GenBank/DDBJ whole genome shotgun (WGS) entry which is preliminary data.</text>
</comment>
<organism evidence="2 4">
    <name type="scientific">Rotaria magnacalcarata</name>
    <dbReference type="NCBI Taxonomy" id="392030"/>
    <lineage>
        <taxon>Eukaryota</taxon>
        <taxon>Metazoa</taxon>
        <taxon>Spiralia</taxon>
        <taxon>Gnathifera</taxon>
        <taxon>Rotifera</taxon>
        <taxon>Eurotatoria</taxon>
        <taxon>Bdelloidea</taxon>
        <taxon>Philodinida</taxon>
        <taxon>Philodinidae</taxon>
        <taxon>Rotaria</taxon>
    </lineage>
</organism>
<gene>
    <name evidence="2" type="ORF">BYL167_LOCUS32391</name>
    <name evidence="3" type="ORF">GIL414_LOCUS46720</name>
</gene>